<feature type="domain" description="Glycosyltransferase 2-like" evidence="1">
    <location>
        <begin position="8"/>
        <end position="156"/>
    </location>
</feature>
<protein>
    <submittedName>
        <fullName evidence="2">Glycosyl transferase</fullName>
    </submittedName>
</protein>
<dbReference type="Pfam" id="PF00535">
    <property type="entry name" value="Glycos_transf_2"/>
    <property type="match status" value="1"/>
</dbReference>
<evidence type="ECO:0000313" key="3">
    <source>
        <dbReference type="Proteomes" id="UP000598271"/>
    </source>
</evidence>
<dbReference type="CDD" id="cd06433">
    <property type="entry name" value="GT_2_WfgS_like"/>
    <property type="match status" value="1"/>
</dbReference>
<keyword evidence="2" id="KW-0808">Transferase</keyword>
<gene>
    <name evidence="2" type="ORF">GCM10007390_11100</name>
</gene>
<evidence type="ECO:0000313" key="2">
    <source>
        <dbReference type="EMBL" id="GHB59219.1"/>
    </source>
</evidence>
<dbReference type="GO" id="GO:0016758">
    <property type="term" value="F:hexosyltransferase activity"/>
    <property type="evidence" value="ECO:0007669"/>
    <property type="project" value="UniProtKB-ARBA"/>
</dbReference>
<dbReference type="InterPro" id="IPR029044">
    <property type="entry name" value="Nucleotide-diphossugar_trans"/>
</dbReference>
<dbReference type="AlphaFoldDB" id="A0A8J3D698"/>
<sequence length="256" mass="29829">MADSIRISIITPVYNGERYLEETIQSVLNQTYANIEHIVVDGVSEDNTLDIINKYREKIAKVIVERDRSMYEAINRGIAIASGDYLLVLNSDDCLADNKTIKKVADYVARYPNYLAYYGDIFKREGRKLTKRKVFQISKQNLLHTQHCTLIPHPALFVDRMKSLELVGVYDLSYRYASDFDYILRLLESGPVKHMRLFVSIFRIHPDSISASGKLDQERLAILGKYQKDHPQWLKSLLYLLIWSRYKILNYIANKR</sequence>
<dbReference type="SUPFAM" id="SSF53448">
    <property type="entry name" value="Nucleotide-diphospho-sugar transferases"/>
    <property type="match status" value="1"/>
</dbReference>
<dbReference type="InterPro" id="IPR001173">
    <property type="entry name" value="Glyco_trans_2-like"/>
</dbReference>
<name>A0A8J3D698_9BACT</name>
<proteinExistence type="predicted"/>
<evidence type="ECO:0000259" key="1">
    <source>
        <dbReference type="Pfam" id="PF00535"/>
    </source>
</evidence>
<dbReference type="Proteomes" id="UP000598271">
    <property type="component" value="Unassembled WGS sequence"/>
</dbReference>
<dbReference type="RefSeq" id="WP_189563338.1">
    <property type="nucleotide sequence ID" value="NZ_BMXF01000001.1"/>
</dbReference>
<keyword evidence="3" id="KW-1185">Reference proteome</keyword>
<organism evidence="2 3">
    <name type="scientific">Persicitalea jodogahamensis</name>
    <dbReference type="NCBI Taxonomy" id="402147"/>
    <lineage>
        <taxon>Bacteria</taxon>
        <taxon>Pseudomonadati</taxon>
        <taxon>Bacteroidota</taxon>
        <taxon>Cytophagia</taxon>
        <taxon>Cytophagales</taxon>
        <taxon>Spirosomataceae</taxon>
        <taxon>Persicitalea</taxon>
    </lineage>
</organism>
<dbReference type="Gene3D" id="3.90.550.10">
    <property type="entry name" value="Spore Coat Polysaccharide Biosynthesis Protein SpsA, Chain A"/>
    <property type="match status" value="1"/>
</dbReference>
<reference evidence="2 3" key="1">
    <citation type="journal article" date="2014" name="Int. J. Syst. Evol. Microbiol.">
        <title>Complete genome sequence of Corynebacterium casei LMG S-19264T (=DSM 44701T), isolated from a smear-ripened cheese.</title>
        <authorList>
            <consortium name="US DOE Joint Genome Institute (JGI-PGF)"/>
            <person name="Walter F."/>
            <person name="Albersmeier A."/>
            <person name="Kalinowski J."/>
            <person name="Ruckert C."/>
        </authorList>
    </citation>
    <scope>NUCLEOTIDE SEQUENCE [LARGE SCALE GENOMIC DNA]</scope>
    <source>
        <strain evidence="2 3">KCTC 12866</strain>
    </source>
</reference>
<dbReference type="PANTHER" id="PTHR22916:SF3">
    <property type="entry name" value="UDP-GLCNAC:BETAGAL BETA-1,3-N-ACETYLGLUCOSAMINYLTRANSFERASE-LIKE PROTEIN 1"/>
    <property type="match status" value="1"/>
</dbReference>
<accession>A0A8J3D698</accession>
<comment type="caution">
    <text evidence="2">The sequence shown here is derived from an EMBL/GenBank/DDBJ whole genome shotgun (WGS) entry which is preliminary data.</text>
</comment>
<dbReference type="PANTHER" id="PTHR22916">
    <property type="entry name" value="GLYCOSYLTRANSFERASE"/>
    <property type="match status" value="1"/>
</dbReference>
<dbReference type="EMBL" id="BMXF01000001">
    <property type="protein sequence ID" value="GHB59219.1"/>
    <property type="molecule type" value="Genomic_DNA"/>
</dbReference>